<dbReference type="EMBL" id="JBBEGL010000007">
    <property type="protein sequence ID" value="MEJ2889452.1"/>
    <property type="molecule type" value="Genomic_DNA"/>
</dbReference>
<feature type="transmembrane region" description="Helical" evidence="1">
    <location>
        <begin position="66"/>
        <end position="91"/>
    </location>
</feature>
<keyword evidence="3" id="KW-1185">Reference proteome</keyword>
<dbReference type="Proteomes" id="UP001370100">
    <property type="component" value="Unassembled WGS sequence"/>
</dbReference>
<dbReference type="RefSeq" id="WP_337717045.1">
    <property type="nucleotide sequence ID" value="NZ_JBBEGL010000007.1"/>
</dbReference>
<dbReference type="PANTHER" id="PTHR37314:SF4">
    <property type="entry name" value="UPF0700 TRANSMEMBRANE PROTEIN YOAK"/>
    <property type="match status" value="1"/>
</dbReference>
<dbReference type="Pfam" id="PF06912">
    <property type="entry name" value="DUF1275"/>
    <property type="match status" value="1"/>
</dbReference>
<organism evidence="2 3">
    <name type="scientific">Actinomycetospora aeridis</name>
    <dbReference type="NCBI Taxonomy" id="3129231"/>
    <lineage>
        <taxon>Bacteria</taxon>
        <taxon>Bacillati</taxon>
        <taxon>Actinomycetota</taxon>
        <taxon>Actinomycetes</taxon>
        <taxon>Pseudonocardiales</taxon>
        <taxon>Pseudonocardiaceae</taxon>
        <taxon>Actinomycetospora</taxon>
    </lineage>
</organism>
<feature type="transmembrane region" description="Helical" evidence="1">
    <location>
        <begin position="21"/>
        <end position="46"/>
    </location>
</feature>
<protein>
    <submittedName>
        <fullName evidence="2">YoaK family protein</fullName>
    </submittedName>
</protein>
<keyword evidence="1" id="KW-1133">Transmembrane helix</keyword>
<name>A0ABU8NAN9_9PSEU</name>
<evidence type="ECO:0000313" key="2">
    <source>
        <dbReference type="EMBL" id="MEJ2889452.1"/>
    </source>
</evidence>
<proteinExistence type="predicted"/>
<keyword evidence="1" id="KW-0812">Transmembrane</keyword>
<dbReference type="InterPro" id="IPR010699">
    <property type="entry name" value="DUF1275"/>
</dbReference>
<feature type="transmembrane region" description="Helical" evidence="1">
    <location>
        <begin position="103"/>
        <end position="121"/>
    </location>
</feature>
<evidence type="ECO:0000256" key="1">
    <source>
        <dbReference type="SAM" id="Phobius"/>
    </source>
</evidence>
<feature type="transmembrane region" description="Helical" evidence="1">
    <location>
        <begin position="207"/>
        <end position="228"/>
    </location>
</feature>
<feature type="transmembrane region" description="Helical" evidence="1">
    <location>
        <begin position="127"/>
        <end position="148"/>
    </location>
</feature>
<evidence type="ECO:0000313" key="3">
    <source>
        <dbReference type="Proteomes" id="UP001370100"/>
    </source>
</evidence>
<accession>A0ABU8NAN9</accession>
<comment type="caution">
    <text evidence="2">The sequence shown here is derived from an EMBL/GenBank/DDBJ whole genome shotgun (WGS) entry which is preliminary data.</text>
</comment>
<dbReference type="PANTHER" id="PTHR37314">
    <property type="entry name" value="SLR0142 PROTEIN"/>
    <property type="match status" value="1"/>
</dbReference>
<sequence>MSLTPHRDRSLFRGAHGPLPALLLLLTITTGLVDAVSVLGLGRVFVANMTGNVVFLGFAVAGAPGFALAASLAALGGFLLGALGGGALVAARATRRGQLLRDAVLIELVLAVAAVALLMPVEGLPGAGVASLVAGLLAVALGLQNAAVRRLGVPDLTTTVLTMTLTGIAADARTGGRPVLTRRVLAVVAMFVGGVAGAVLVGHVRLAWALVPTPVVLAVVAALLTVALRRPAAWQESGRA</sequence>
<feature type="transmembrane region" description="Helical" evidence="1">
    <location>
        <begin position="183"/>
        <end position="201"/>
    </location>
</feature>
<keyword evidence="1" id="KW-0472">Membrane</keyword>
<reference evidence="2 3" key="1">
    <citation type="submission" date="2024-03" db="EMBL/GenBank/DDBJ databases">
        <title>Actinomycetospora sp. OC33-EN06, a novel actinomycete isolated from wild orchid (Aerides multiflora).</title>
        <authorList>
            <person name="Suriyachadkun C."/>
        </authorList>
    </citation>
    <scope>NUCLEOTIDE SEQUENCE [LARGE SCALE GENOMIC DNA]</scope>
    <source>
        <strain evidence="2 3">OC33-EN06</strain>
    </source>
</reference>
<gene>
    <name evidence="2" type="ORF">WCD41_23530</name>
</gene>